<accession>M0QTA9</accession>
<dbReference type="SUPFAM" id="SSF81324">
    <property type="entry name" value="Voltage-gated potassium channels"/>
    <property type="match status" value="1"/>
</dbReference>
<reference evidence="14 15" key="1">
    <citation type="journal article" date="2014" name="PLoS Genet.">
        <title>Phylogenetically driven sequencing of extremely halophilic archaea reveals strategies for static and dynamic osmo-response.</title>
        <authorList>
            <person name="Becker E.A."/>
            <person name="Seitzer P.M."/>
            <person name="Tritt A."/>
            <person name="Larsen D."/>
            <person name="Krusor M."/>
            <person name="Yao A.I."/>
            <person name="Wu D."/>
            <person name="Madern D."/>
            <person name="Eisen J.A."/>
            <person name="Darling A.E."/>
            <person name="Facciotti M.T."/>
        </authorList>
    </citation>
    <scope>NUCLEOTIDE SEQUENCE [LARGE SCALE GENOMIC DNA]</scope>
    <source>
        <strain evidence="14 15">DSM 8989</strain>
    </source>
</reference>
<evidence type="ECO:0000256" key="4">
    <source>
        <dbReference type="ARBA" id="ARBA00022692"/>
    </source>
</evidence>
<feature type="domain" description="Ion transport" evidence="13">
    <location>
        <begin position="11"/>
        <end position="232"/>
    </location>
</feature>
<keyword evidence="6" id="KW-0851">Voltage-gated channel</keyword>
<dbReference type="Proteomes" id="UP000011625">
    <property type="component" value="Unassembled WGS sequence"/>
</dbReference>
<evidence type="ECO:0000256" key="6">
    <source>
        <dbReference type="ARBA" id="ARBA00022882"/>
    </source>
</evidence>
<keyword evidence="2" id="KW-0813">Transport</keyword>
<protein>
    <submittedName>
        <fullName evidence="14">Mvp-type potassium channel superfamily protein</fullName>
    </submittedName>
</protein>
<dbReference type="InterPro" id="IPR005821">
    <property type="entry name" value="Ion_trans_dom"/>
</dbReference>
<dbReference type="GO" id="GO:0005249">
    <property type="term" value="F:voltage-gated potassium channel activity"/>
    <property type="evidence" value="ECO:0007669"/>
    <property type="project" value="InterPro"/>
</dbReference>
<dbReference type="STRING" id="1227456.C450_18559"/>
<keyword evidence="9" id="KW-0406">Ion transport</keyword>
<dbReference type="Pfam" id="PF00520">
    <property type="entry name" value="Ion_trans"/>
    <property type="match status" value="1"/>
</dbReference>
<dbReference type="PANTHER" id="PTHR11537">
    <property type="entry name" value="VOLTAGE-GATED POTASSIUM CHANNEL"/>
    <property type="match status" value="1"/>
</dbReference>
<organism evidence="14 15">
    <name type="scientific">Halococcus salifodinae DSM 8989</name>
    <dbReference type="NCBI Taxonomy" id="1227456"/>
    <lineage>
        <taxon>Archaea</taxon>
        <taxon>Methanobacteriati</taxon>
        <taxon>Methanobacteriota</taxon>
        <taxon>Stenosarchaea group</taxon>
        <taxon>Halobacteria</taxon>
        <taxon>Halobacteriales</taxon>
        <taxon>Halococcaceae</taxon>
        <taxon>Halococcus</taxon>
    </lineage>
</organism>
<sequence>MTVGKGGPAAQAVDWLIAGLIVCNVVAVVCGTVDPLFTRYQAVFYTFELVSVGVFTAEYVLRVWSATATEKDDHPVFGRLRFMTRPAVVIDLLAVAPFYLGTVVFVSDLRVLRALRLFRFLRLFKLARYSRSVARFERVVKRKTGDLIVAIAGTSLLLTLASSLMYFVEHDAQPEAFSSIPAALWWGVVTLTTVGYGDVYPVTPLGKLLGATVAVLGTGLVALPASILASGFIADDADTDPGPDQCPHCGHDLD</sequence>
<keyword evidence="5" id="KW-0631">Potassium channel</keyword>
<evidence type="ECO:0000259" key="13">
    <source>
        <dbReference type="Pfam" id="PF00520"/>
    </source>
</evidence>
<feature type="transmembrane region" description="Helical" evidence="12">
    <location>
        <begin position="87"/>
        <end position="112"/>
    </location>
</feature>
<dbReference type="GO" id="GO:0001508">
    <property type="term" value="P:action potential"/>
    <property type="evidence" value="ECO:0007669"/>
    <property type="project" value="TreeGrafter"/>
</dbReference>
<evidence type="ECO:0000256" key="9">
    <source>
        <dbReference type="ARBA" id="ARBA00023065"/>
    </source>
</evidence>
<name>M0QTA9_9EURY</name>
<dbReference type="EMBL" id="AOME01000080">
    <property type="protein sequence ID" value="EMA49024.1"/>
    <property type="molecule type" value="Genomic_DNA"/>
</dbReference>
<evidence type="ECO:0000313" key="15">
    <source>
        <dbReference type="Proteomes" id="UP000011625"/>
    </source>
</evidence>
<feature type="transmembrane region" description="Helical" evidence="12">
    <location>
        <begin position="208"/>
        <end position="234"/>
    </location>
</feature>
<proteinExistence type="predicted"/>
<evidence type="ECO:0000256" key="5">
    <source>
        <dbReference type="ARBA" id="ARBA00022826"/>
    </source>
</evidence>
<dbReference type="GO" id="GO:0008076">
    <property type="term" value="C:voltage-gated potassium channel complex"/>
    <property type="evidence" value="ECO:0007669"/>
    <property type="project" value="InterPro"/>
</dbReference>
<evidence type="ECO:0000313" key="14">
    <source>
        <dbReference type="EMBL" id="EMA49024.1"/>
    </source>
</evidence>
<dbReference type="Gene3D" id="1.20.120.350">
    <property type="entry name" value="Voltage-gated potassium channels. Chain C"/>
    <property type="match status" value="1"/>
</dbReference>
<evidence type="ECO:0000256" key="8">
    <source>
        <dbReference type="ARBA" id="ARBA00022989"/>
    </source>
</evidence>
<gene>
    <name evidence="14" type="ORF">C450_18559</name>
</gene>
<keyword evidence="4 12" id="KW-0812">Transmembrane</keyword>
<keyword evidence="15" id="KW-1185">Reference proteome</keyword>
<dbReference type="AlphaFoldDB" id="M0QTA9"/>
<evidence type="ECO:0000256" key="11">
    <source>
        <dbReference type="ARBA" id="ARBA00023303"/>
    </source>
</evidence>
<comment type="subcellular location">
    <subcellularLocation>
        <location evidence="1">Membrane</location>
        <topology evidence="1">Multi-pass membrane protein</topology>
    </subcellularLocation>
</comment>
<evidence type="ECO:0000256" key="10">
    <source>
        <dbReference type="ARBA" id="ARBA00023136"/>
    </source>
</evidence>
<feature type="transmembrane region" description="Helical" evidence="12">
    <location>
        <begin position="147"/>
        <end position="168"/>
    </location>
</feature>
<keyword evidence="3" id="KW-0633">Potassium transport</keyword>
<dbReference type="InterPro" id="IPR028325">
    <property type="entry name" value="VG_K_chnl"/>
</dbReference>
<evidence type="ECO:0000256" key="2">
    <source>
        <dbReference type="ARBA" id="ARBA00022448"/>
    </source>
</evidence>
<dbReference type="Gene3D" id="1.10.287.70">
    <property type="match status" value="1"/>
</dbReference>
<dbReference type="PATRIC" id="fig|1227456.3.peg.3774"/>
<comment type="caution">
    <text evidence="14">The sequence shown here is derived from an EMBL/GenBank/DDBJ whole genome shotgun (WGS) entry which is preliminary data.</text>
</comment>
<keyword evidence="7" id="KW-0630">Potassium</keyword>
<feature type="transmembrane region" description="Helical" evidence="12">
    <location>
        <begin position="42"/>
        <end position="61"/>
    </location>
</feature>
<feature type="transmembrane region" description="Helical" evidence="12">
    <location>
        <begin position="12"/>
        <end position="30"/>
    </location>
</feature>
<evidence type="ECO:0000256" key="7">
    <source>
        <dbReference type="ARBA" id="ARBA00022958"/>
    </source>
</evidence>
<dbReference type="InterPro" id="IPR027359">
    <property type="entry name" value="Volt_channel_dom_sf"/>
</dbReference>
<keyword evidence="8 12" id="KW-1133">Transmembrane helix</keyword>
<dbReference type="PRINTS" id="PR00169">
    <property type="entry name" value="KCHANNEL"/>
</dbReference>
<evidence type="ECO:0000256" key="1">
    <source>
        <dbReference type="ARBA" id="ARBA00004141"/>
    </source>
</evidence>
<evidence type="ECO:0000256" key="3">
    <source>
        <dbReference type="ARBA" id="ARBA00022538"/>
    </source>
</evidence>
<keyword evidence="11 14" id="KW-0407">Ion channel</keyword>
<feature type="transmembrane region" description="Helical" evidence="12">
    <location>
        <begin position="180"/>
        <end position="196"/>
    </location>
</feature>
<dbReference type="PANTHER" id="PTHR11537:SF254">
    <property type="entry name" value="POTASSIUM VOLTAGE-GATED CHANNEL PROTEIN SHAB"/>
    <property type="match status" value="1"/>
</dbReference>
<keyword evidence="10 12" id="KW-0472">Membrane</keyword>
<evidence type="ECO:0000256" key="12">
    <source>
        <dbReference type="SAM" id="Phobius"/>
    </source>
</evidence>